<dbReference type="AlphaFoldDB" id="A0A4Q7J8A2"/>
<evidence type="ECO:0000256" key="1">
    <source>
        <dbReference type="ARBA" id="ARBA00004141"/>
    </source>
</evidence>
<evidence type="ECO:0000256" key="3">
    <source>
        <dbReference type="ARBA" id="ARBA00022989"/>
    </source>
</evidence>
<comment type="subcellular location">
    <subcellularLocation>
        <location evidence="1">Membrane</location>
        <topology evidence="1">Multi-pass membrane protein</topology>
    </subcellularLocation>
</comment>
<comment type="caution">
    <text evidence="6">The sequence shown here is derived from an EMBL/GenBank/DDBJ whole genome shotgun (WGS) entry which is preliminary data.</text>
</comment>
<feature type="transmembrane region" description="Helical" evidence="5">
    <location>
        <begin position="53"/>
        <end position="74"/>
    </location>
</feature>
<dbReference type="InterPro" id="IPR032808">
    <property type="entry name" value="DoxX"/>
</dbReference>
<keyword evidence="7" id="KW-1185">Reference proteome</keyword>
<evidence type="ECO:0000313" key="6">
    <source>
        <dbReference type="EMBL" id="RZQ62314.1"/>
    </source>
</evidence>
<dbReference type="Pfam" id="PF13564">
    <property type="entry name" value="DoxX_2"/>
    <property type="match status" value="1"/>
</dbReference>
<keyword evidence="2 5" id="KW-0812">Transmembrane</keyword>
<dbReference type="GO" id="GO:0016020">
    <property type="term" value="C:membrane"/>
    <property type="evidence" value="ECO:0007669"/>
    <property type="project" value="UniProtKB-SubCell"/>
</dbReference>
<dbReference type="OrthoDB" id="7960583at2"/>
<keyword evidence="4 5" id="KW-0472">Membrane</keyword>
<sequence length="178" mass="19606">MNTHPPTSKRIRPVAFWVTTFPVVFELAAGSVWNLLTIDWIEIQLNHLGYPHFFAYLLGAWQVAAAVAIIVPGFPLLKEWAYAGTFFLWSGAVLSHLIAGDGVLNWGPPLMFTVLAVASWALRPAGRRLPATRPPAPGVRAWAVPVGLLVVLYAVSFLTLPLVEETMREHAVQLGWTD</sequence>
<evidence type="ECO:0000256" key="5">
    <source>
        <dbReference type="SAM" id="Phobius"/>
    </source>
</evidence>
<keyword evidence="3 5" id="KW-1133">Transmembrane helix</keyword>
<evidence type="ECO:0000256" key="2">
    <source>
        <dbReference type="ARBA" id="ARBA00022692"/>
    </source>
</evidence>
<dbReference type="EMBL" id="SFCC01000009">
    <property type="protein sequence ID" value="RZQ62314.1"/>
    <property type="molecule type" value="Genomic_DNA"/>
</dbReference>
<dbReference type="RefSeq" id="WP_130476742.1">
    <property type="nucleotide sequence ID" value="NZ_SFCC01000009.1"/>
</dbReference>
<feature type="transmembrane region" description="Helical" evidence="5">
    <location>
        <begin position="14"/>
        <end position="41"/>
    </location>
</feature>
<evidence type="ECO:0000313" key="7">
    <source>
        <dbReference type="Proteomes" id="UP000292003"/>
    </source>
</evidence>
<dbReference type="Proteomes" id="UP000292003">
    <property type="component" value="Unassembled WGS sequence"/>
</dbReference>
<evidence type="ECO:0000256" key="4">
    <source>
        <dbReference type="ARBA" id="ARBA00023136"/>
    </source>
</evidence>
<reference evidence="6 7" key="1">
    <citation type="submission" date="2019-02" db="EMBL/GenBank/DDBJ databases">
        <title>Draft genome sequence of Amycolatopsis sp. 8-3EHSu isolated from roots of Suaeda maritima.</title>
        <authorList>
            <person name="Duangmal K."/>
            <person name="Chantavorakit T."/>
        </authorList>
    </citation>
    <scope>NUCLEOTIDE SEQUENCE [LARGE SCALE GENOMIC DNA]</scope>
    <source>
        <strain evidence="6 7">8-3EHSu</strain>
    </source>
</reference>
<gene>
    <name evidence="6" type="ORF">EWH70_18740</name>
</gene>
<name>A0A4Q7J8A2_9PSEU</name>
<organism evidence="6 7">
    <name type="scientific">Amycolatopsis suaedae</name>
    <dbReference type="NCBI Taxonomy" id="2510978"/>
    <lineage>
        <taxon>Bacteria</taxon>
        <taxon>Bacillati</taxon>
        <taxon>Actinomycetota</taxon>
        <taxon>Actinomycetes</taxon>
        <taxon>Pseudonocardiales</taxon>
        <taxon>Pseudonocardiaceae</taxon>
        <taxon>Amycolatopsis</taxon>
    </lineage>
</organism>
<feature type="transmembrane region" description="Helical" evidence="5">
    <location>
        <begin position="142"/>
        <end position="163"/>
    </location>
</feature>
<protein>
    <submittedName>
        <fullName evidence="6">DoxX family protein</fullName>
    </submittedName>
</protein>
<accession>A0A4Q7J8A2</accession>
<feature type="transmembrane region" description="Helical" evidence="5">
    <location>
        <begin position="80"/>
        <end position="99"/>
    </location>
</feature>
<proteinExistence type="predicted"/>